<dbReference type="PANTHER" id="PTHR43084:SF1">
    <property type="entry name" value="PERSULFIDE DIOXYGENASE ETHE1, MITOCHONDRIAL"/>
    <property type="match status" value="1"/>
</dbReference>
<name>A0ABX0Y965_9PSED</name>
<feature type="domain" description="Metallo-beta-lactamase" evidence="2">
    <location>
        <begin position="20"/>
        <end position="209"/>
    </location>
</feature>
<evidence type="ECO:0000313" key="3">
    <source>
        <dbReference type="EMBL" id="NJO99862.1"/>
    </source>
</evidence>
<dbReference type="Proteomes" id="UP000746535">
    <property type="component" value="Unassembled WGS sequence"/>
</dbReference>
<dbReference type="RefSeq" id="WP_168081369.1">
    <property type="nucleotide sequence ID" value="NZ_JAAVJI010000001.1"/>
</dbReference>
<comment type="caution">
    <text evidence="3">The sequence shown here is derived from an EMBL/GenBank/DDBJ whole genome shotgun (WGS) entry which is preliminary data.</text>
</comment>
<evidence type="ECO:0000256" key="1">
    <source>
        <dbReference type="ARBA" id="ARBA00022723"/>
    </source>
</evidence>
<protein>
    <submittedName>
        <fullName evidence="3">MBL fold metallo-hydrolase</fullName>
    </submittedName>
</protein>
<dbReference type="EMBL" id="JAAVJI010000001">
    <property type="protein sequence ID" value="NJO99862.1"/>
    <property type="molecule type" value="Genomic_DNA"/>
</dbReference>
<dbReference type="SMART" id="SM00849">
    <property type="entry name" value="Lactamase_B"/>
    <property type="match status" value="1"/>
</dbReference>
<dbReference type="CDD" id="cd07724">
    <property type="entry name" value="POD-like_MBL-fold"/>
    <property type="match status" value="1"/>
</dbReference>
<proteinExistence type="predicted"/>
<dbReference type="Pfam" id="PF00753">
    <property type="entry name" value="Lactamase_B"/>
    <property type="match status" value="1"/>
</dbReference>
<dbReference type="Gene3D" id="3.60.15.10">
    <property type="entry name" value="Ribonuclease Z/Hydroxyacylglutathione hydrolase-like"/>
    <property type="match status" value="1"/>
</dbReference>
<dbReference type="InterPro" id="IPR036866">
    <property type="entry name" value="RibonucZ/Hydroxyglut_hydro"/>
</dbReference>
<dbReference type="InterPro" id="IPR051682">
    <property type="entry name" value="Mito_Persulfide_Diox"/>
</dbReference>
<dbReference type="SUPFAM" id="SSF56281">
    <property type="entry name" value="Metallo-hydrolase/oxidoreductase"/>
    <property type="match status" value="1"/>
</dbReference>
<gene>
    <name evidence="3" type="ORF">HBH25_03155</name>
</gene>
<reference evidence="3 4" key="1">
    <citation type="submission" date="2020-03" db="EMBL/GenBank/DDBJ databases">
        <authorList>
            <person name="Wang L."/>
            <person name="He N."/>
            <person name="Li Y."/>
            <person name="Fang Y."/>
            <person name="Zhang F."/>
        </authorList>
    </citation>
    <scope>NUCLEOTIDE SEQUENCE [LARGE SCALE GENOMIC DNA]</scope>
    <source>
        <strain evidence="4">hsmgli-8</strain>
    </source>
</reference>
<keyword evidence="1" id="KW-0479">Metal-binding</keyword>
<dbReference type="PANTHER" id="PTHR43084">
    <property type="entry name" value="PERSULFIDE DIOXYGENASE ETHE1"/>
    <property type="match status" value="1"/>
</dbReference>
<keyword evidence="4" id="KW-1185">Reference proteome</keyword>
<dbReference type="InterPro" id="IPR001279">
    <property type="entry name" value="Metallo-B-lactamas"/>
</dbReference>
<sequence length="295" mass="31983">MNDLTTAVYRVEPFFDPATSTLSYLLFDPATSVCALIDAVLDYDAPTATTSTRSADQMIARVRELNARVDWILETHVHADHLSAATYLKQAVGGQIGIGASITAMQATFSPWFGEPGDEAFDRLFTDGETFAVGAIPVQVIATPGHTAGCVSYLVGAPDAPAVFVGDTLFSPDHGTARCDFPGGDAQALYQSIQRLLCLPEQTHVLLCHDYRPGGRELVWRTTVAEQRANNVQVHTGVTEAQFVSRRRARDRQLTMPALMLPAVQVNLRAGQLPPADAQGVHYLRIPLNQLKGPQ</sequence>
<organism evidence="3 4">
    <name type="scientific">Pseudomonas quercus</name>
    <dbReference type="NCBI Taxonomy" id="2722792"/>
    <lineage>
        <taxon>Bacteria</taxon>
        <taxon>Pseudomonadati</taxon>
        <taxon>Pseudomonadota</taxon>
        <taxon>Gammaproteobacteria</taxon>
        <taxon>Pseudomonadales</taxon>
        <taxon>Pseudomonadaceae</taxon>
        <taxon>Pseudomonas</taxon>
    </lineage>
</organism>
<evidence type="ECO:0000259" key="2">
    <source>
        <dbReference type="SMART" id="SM00849"/>
    </source>
</evidence>
<accession>A0ABX0Y965</accession>
<dbReference type="InterPro" id="IPR044528">
    <property type="entry name" value="POD-like_MBL-fold"/>
</dbReference>
<evidence type="ECO:0000313" key="4">
    <source>
        <dbReference type="Proteomes" id="UP000746535"/>
    </source>
</evidence>